<accession>A0A8S5U3S5</accession>
<organism evidence="1">
    <name type="scientific">Myoviridae sp. cttp71</name>
    <dbReference type="NCBI Taxonomy" id="2825195"/>
    <lineage>
        <taxon>Viruses</taxon>
        <taxon>Duplodnaviria</taxon>
        <taxon>Heunggongvirae</taxon>
        <taxon>Uroviricota</taxon>
        <taxon>Caudoviricetes</taxon>
    </lineage>
</organism>
<sequence>MAYQTGTVTNVTELLKKLAEFAVTQNWTINKNENNVLYLSNSDGYWALEFKNKMLFVIACTGIDKNRDCFNQPGASCNNSYSKVKTQVSHLDAGKFVSYDFFGTAQYLHVCVQYQAERFRHFGFGTLNKEGQYTGGQYAFGTTVYESGYNRETLGSSKTTLGMADGNNAYGPVVRADNLAGDTRTPWYFQAEGRYQYNNLDKTEFGCYMLTNGSIFNYKHHPDSMLLTQSQSKFGQLVLPVANAPIAHCIDNLFRRLGTIPDRFECRLVGIIPRQKLQINGDTWLFVPGAQYQAGNPDRAPTDNDNSGEYGVAYRIVE</sequence>
<dbReference type="EMBL" id="BK016002">
    <property type="protein sequence ID" value="DAF89112.1"/>
    <property type="molecule type" value="Genomic_DNA"/>
</dbReference>
<name>A0A8S5U3S5_9CAUD</name>
<evidence type="ECO:0000313" key="1">
    <source>
        <dbReference type="EMBL" id="DAF89112.1"/>
    </source>
</evidence>
<reference evidence="1" key="1">
    <citation type="journal article" date="2021" name="Proc. Natl. Acad. Sci. U.S.A.">
        <title>A Catalog of Tens of Thousands of Viruses from Human Metagenomes Reveals Hidden Associations with Chronic Diseases.</title>
        <authorList>
            <person name="Tisza M.J."/>
            <person name="Buck C.B."/>
        </authorList>
    </citation>
    <scope>NUCLEOTIDE SEQUENCE</scope>
    <source>
        <strain evidence="1">Cttp71</strain>
    </source>
</reference>
<protein>
    <recommendedName>
        <fullName evidence="2">Virion structural protein</fullName>
    </recommendedName>
</protein>
<evidence type="ECO:0008006" key="2">
    <source>
        <dbReference type="Google" id="ProtNLM"/>
    </source>
</evidence>
<proteinExistence type="predicted"/>